<protein>
    <submittedName>
        <fullName evidence="2">Uncharacterized protein</fullName>
    </submittedName>
</protein>
<dbReference type="AlphaFoldDB" id="A0A820TB97"/>
<comment type="caution">
    <text evidence="2">The sequence shown here is derived from an EMBL/GenBank/DDBJ whole genome shotgun (WGS) entry which is preliminary data.</text>
</comment>
<dbReference type="Proteomes" id="UP000663881">
    <property type="component" value="Unassembled WGS sequence"/>
</dbReference>
<name>A0A820TB97_9BILA</name>
<feature type="non-terminal residue" evidence="2">
    <location>
        <position position="95"/>
    </location>
</feature>
<feature type="region of interest" description="Disordered" evidence="1">
    <location>
        <begin position="1"/>
        <end position="21"/>
    </location>
</feature>
<dbReference type="EMBL" id="CAJOAY010037474">
    <property type="protein sequence ID" value="CAF4464175.1"/>
    <property type="molecule type" value="Genomic_DNA"/>
</dbReference>
<organism evidence="2 3">
    <name type="scientific">Adineta steineri</name>
    <dbReference type="NCBI Taxonomy" id="433720"/>
    <lineage>
        <taxon>Eukaryota</taxon>
        <taxon>Metazoa</taxon>
        <taxon>Spiralia</taxon>
        <taxon>Gnathifera</taxon>
        <taxon>Rotifera</taxon>
        <taxon>Eurotatoria</taxon>
        <taxon>Bdelloidea</taxon>
        <taxon>Adinetida</taxon>
        <taxon>Adinetidae</taxon>
        <taxon>Adineta</taxon>
    </lineage>
</organism>
<accession>A0A820TB97</accession>
<sequence length="95" mass="11374">NKPEQRHNVITRNPKQRHDLNNQNLDRYKTIQQEIKQQIIARKLFDEITQWEQESIAKIKSAAEKAKIDWKRICGQPYQKADHLLKKLSNSLRNN</sequence>
<reference evidence="2" key="1">
    <citation type="submission" date="2021-02" db="EMBL/GenBank/DDBJ databases">
        <authorList>
            <person name="Nowell W R."/>
        </authorList>
    </citation>
    <scope>NUCLEOTIDE SEQUENCE</scope>
</reference>
<evidence type="ECO:0000256" key="1">
    <source>
        <dbReference type="SAM" id="MobiDB-lite"/>
    </source>
</evidence>
<evidence type="ECO:0000313" key="2">
    <source>
        <dbReference type="EMBL" id="CAF4464175.1"/>
    </source>
</evidence>
<evidence type="ECO:0000313" key="3">
    <source>
        <dbReference type="Proteomes" id="UP000663881"/>
    </source>
</evidence>
<feature type="non-terminal residue" evidence="2">
    <location>
        <position position="1"/>
    </location>
</feature>
<proteinExistence type="predicted"/>
<gene>
    <name evidence="2" type="ORF">OKA104_LOCUS54869</name>
</gene>